<dbReference type="InterPro" id="IPR036291">
    <property type="entry name" value="NAD(P)-bd_dom_sf"/>
</dbReference>
<dbReference type="GO" id="GO:0004488">
    <property type="term" value="F:methylenetetrahydrofolate dehydrogenase (NADP+) activity"/>
    <property type="evidence" value="ECO:0007669"/>
    <property type="project" value="InterPro"/>
</dbReference>
<evidence type="ECO:0000313" key="4">
    <source>
        <dbReference type="Proteomes" id="UP001220324"/>
    </source>
</evidence>
<dbReference type="InterPro" id="IPR020631">
    <property type="entry name" value="THF_DH/CycHdrlase_NAD-bd_dom"/>
</dbReference>
<reference evidence="3 4" key="1">
    <citation type="journal article" date="2023" name="IMA Fungus">
        <title>Comparative genomic study of the Penicillium genus elucidates a diverse pangenome and 15 lateral gene transfer events.</title>
        <authorList>
            <person name="Petersen C."/>
            <person name="Sorensen T."/>
            <person name="Nielsen M.R."/>
            <person name="Sondergaard T.E."/>
            <person name="Sorensen J.L."/>
            <person name="Fitzpatrick D.A."/>
            <person name="Frisvad J.C."/>
            <person name="Nielsen K.L."/>
        </authorList>
    </citation>
    <scope>NUCLEOTIDE SEQUENCE [LARGE SCALE GENOMIC DNA]</scope>
    <source>
        <strain evidence="3 4">IBT 35679</strain>
    </source>
</reference>
<dbReference type="Gene3D" id="3.40.50.720">
    <property type="entry name" value="NAD(P)-binding Rossmann-like Domain"/>
    <property type="match status" value="1"/>
</dbReference>
<dbReference type="EMBL" id="JAQIZZ010000007">
    <property type="protein sequence ID" value="KAJ5532401.1"/>
    <property type="molecule type" value="Genomic_DNA"/>
</dbReference>
<dbReference type="InterPro" id="IPR020630">
    <property type="entry name" value="THF_DH/CycHdrlase_cat_dom"/>
</dbReference>
<dbReference type="PANTHER" id="PTHR48099:SF3">
    <property type="entry name" value="METHYLENETETRAHYDROFOLATE DEHYDROGENASE [NAD(+)]"/>
    <property type="match status" value="1"/>
</dbReference>
<dbReference type="Pfam" id="PF00763">
    <property type="entry name" value="THF_DHG_CYH"/>
    <property type="match status" value="1"/>
</dbReference>
<evidence type="ECO:0000259" key="1">
    <source>
        <dbReference type="Pfam" id="PF00763"/>
    </source>
</evidence>
<gene>
    <name evidence="3" type="ORF">N7494_008953</name>
</gene>
<organism evidence="3 4">
    <name type="scientific">Penicillium frequentans</name>
    <dbReference type="NCBI Taxonomy" id="3151616"/>
    <lineage>
        <taxon>Eukaryota</taxon>
        <taxon>Fungi</taxon>
        <taxon>Dikarya</taxon>
        <taxon>Ascomycota</taxon>
        <taxon>Pezizomycotina</taxon>
        <taxon>Eurotiomycetes</taxon>
        <taxon>Eurotiomycetidae</taxon>
        <taxon>Eurotiales</taxon>
        <taxon>Aspergillaceae</taxon>
        <taxon>Penicillium</taxon>
    </lineage>
</organism>
<dbReference type="GO" id="GO:0005829">
    <property type="term" value="C:cytosol"/>
    <property type="evidence" value="ECO:0007669"/>
    <property type="project" value="TreeGrafter"/>
</dbReference>
<dbReference type="GO" id="GO:0009113">
    <property type="term" value="P:purine nucleobase biosynthetic process"/>
    <property type="evidence" value="ECO:0007669"/>
    <property type="project" value="TreeGrafter"/>
</dbReference>
<accession>A0AAD6GCD6</accession>
<proteinExistence type="predicted"/>
<dbReference type="Proteomes" id="UP001220324">
    <property type="component" value="Unassembled WGS sequence"/>
</dbReference>
<protein>
    <recommendedName>
        <fullName evidence="5">Methylenetetrahydrofolate dehydrogenase</fullName>
    </recommendedName>
</protein>
<dbReference type="SUPFAM" id="SSF53223">
    <property type="entry name" value="Aminoacid dehydrogenase-like, N-terminal domain"/>
    <property type="match status" value="1"/>
</dbReference>
<feature type="domain" description="Tetrahydrofolate dehydrogenase/cyclohydrolase catalytic" evidence="1">
    <location>
        <begin position="16"/>
        <end position="118"/>
    </location>
</feature>
<evidence type="ECO:0000313" key="3">
    <source>
        <dbReference type="EMBL" id="KAJ5532401.1"/>
    </source>
</evidence>
<dbReference type="InterPro" id="IPR046346">
    <property type="entry name" value="Aminoacid_DH-like_N_sf"/>
</dbReference>
<dbReference type="GO" id="GO:0035999">
    <property type="term" value="P:tetrahydrofolate interconversion"/>
    <property type="evidence" value="ECO:0007669"/>
    <property type="project" value="TreeGrafter"/>
</dbReference>
<comment type="caution">
    <text evidence="3">The sequence shown here is derived from an EMBL/GenBank/DDBJ whole genome shotgun (WGS) entry which is preliminary data.</text>
</comment>
<name>A0AAD6GCD6_9EURO</name>
<dbReference type="GO" id="GO:0004477">
    <property type="term" value="F:methenyltetrahydrofolate cyclohydrolase activity"/>
    <property type="evidence" value="ECO:0007669"/>
    <property type="project" value="TreeGrafter"/>
</dbReference>
<dbReference type="Gene3D" id="3.40.50.10860">
    <property type="entry name" value="Leucine Dehydrogenase, chain A, domain 1"/>
    <property type="match status" value="1"/>
</dbReference>
<evidence type="ECO:0000259" key="2">
    <source>
        <dbReference type="Pfam" id="PF02882"/>
    </source>
</evidence>
<evidence type="ECO:0008006" key="5">
    <source>
        <dbReference type="Google" id="ProtNLM"/>
    </source>
</evidence>
<sequence>MRAPQVFGTMIFPEDLTKEIHAQLAQRVQNLPNRLCLAALLASDDAGSHQYAECTRETCHNIGIDFCLVRLTPRNVATYIKALNDNQSVHGIMVYYPIFGDTRDDEIKSMVNPRKDVEGLNRSHSSHGVTEDRAQPRLAPTVPCTAKAVESILQWLGIYDRTLAEGKRLNGWDICIINRSDVVGLPLAQLLASQGARVYSVDILGVQIYQASLTSGVPEVRSTPSEWTLQDVVKRSGVIISAVPHPTFKVDTKWIQRGTICINVASAKNFDAEVLEVASKFVPRVGNLTIAALLDNLLQCTKVLSS</sequence>
<feature type="domain" description="Tetrahydrofolate dehydrogenase/cyclohydrolase NAD(P)-binding" evidence="2">
    <location>
        <begin position="143"/>
        <end position="302"/>
    </location>
</feature>
<keyword evidence="4" id="KW-1185">Reference proteome</keyword>
<dbReference type="Pfam" id="PF02882">
    <property type="entry name" value="THF_DHG_CYH_C"/>
    <property type="match status" value="1"/>
</dbReference>
<dbReference type="GO" id="GO:0004487">
    <property type="term" value="F:methylenetetrahydrofolate dehydrogenase (NAD+) activity"/>
    <property type="evidence" value="ECO:0007669"/>
    <property type="project" value="TreeGrafter"/>
</dbReference>
<dbReference type="SUPFAM" id="SSF51735">
    <property type="entry name" value="NAD(P)-binding Rossmann-fold domains"/>
    <property type="match status" value="1"/>
</dbReference>
<dbReference type="AlphaFoldDB" id="A0AAD6GCD6"/>
<dbReference type="PANTHER" id="PTHR48099">
    <property type="entry name" value="C-1-TETRAHYDROFOLATE SYNTHASE, CYTOPLASMIC-RELATED"/>
    <property type="match status" value="1"/>
</dbReference>